<dbReference type="Proteomes" id="UP000635885">
    <property type="component" value="Unassembled WGS sequence"/>
</dbReference>
<name>A0ABQ1MDC3_9BACT</name>
<keyword evidence="2" id="KW-1185">Reference proteome</keyword>
<dbReference type="RefSeq" id="WP_188441731.1">
    <property type="nucleotide sequence ID" value="NZ_BMFD01000005.1"/>
</dbReference>
<evidence type="ECO:0000313" key="1">
    <source>
        <dbReference type="EMBL" id="GGC38610.1"/>
    </source>
</evidence>
<comment type="caution">
    <text evidence="1">The sequence shown here is derived from an EMBL/GenBank/DDBJ whole genome shotgun (WGS) entry which is preliminary data.</text>
</comment>
<evidence type="ECO:0000313" key="2">
    <source>
        <dbReference type="Proteomes" id="UP000635885"/>
    </source>
</evidence>
<protein>
    <submittedName>
        <fullName evidence="1">Uncharacterized protein</fullName>
    </submittedName>
</protein>
<organism evidence="1 2">
    <name type="scientific">Belliella aquatica</name>
    <dbReference type="NCBI Taxonomy" id="1323734"/>
    <lineage>
        <taxon>Bacteria</taxon>
        <taxon>Pseudomonadati</taxon>
        <taxon>Bacteroidota</taxon>
        <taxon>Cytophagia</taxon>
        <taxon>Cytophagales</taxon>
        <taxon>Cyclobacteriaceae</taxon>
        <taxon>Belliella</taxon>
    </lineage>
</organism>
<reference evidence="2" key="1">
    <citation type="journal article" date="2019" name="Int. J. Syst. Evol. Microbiol.">
        <title>The Global Catalogue of Microorganisms (GCM) 10K type strain sequencing project: providing services to taxonomists for standard genome sequencing and annotation.</title>
        <authorList>
            <consortium name="The Broad Institute Genomics Platform"/>
            <consortium name="The Broad Institute Genome Sequencing Center for Infectious Disease"/>
            <person name="Wu L."/>
            <person name="Ma J."/>
        </authorList>
    </citation>
    <scope>NUCLEOTIDE SEQUENCE [LARGE SCALE GENOMIC DNA]</scope>
    <source>
        <strain evidence="2">CGMCC 1.12479</strain>
    </source>
</reference>
<gene>
    <name evidence="1" type="ORF">GCM10010993_16780</name>
</gene>
<accession>A0ABQ1MDC3</accession>
<proteinExistence type="predicted"/>
<sequence>MGSSAIYKLIIFVFTLIFIGACTSEKLSEENIAESNSLSAAEEEKQLLEIGIQQLSSWSTHWKSNAPDFNLQSFTYSRTDSIEQIERPEELHIGSGSPFFPYLKKNPDGEGVVDIYSYKVVFPEEGNPYFNPDAEVTYFRSDGMRERLLFMGPSGVFEDAVWLTSEALLVVGHFEDEAGISPKAWIIYPETAKVSQYDNPLHSKTYTRESFLTKRFSRLKTQDGV</sequence>
<dbReference type="EMBL" id="BMFD01000005">
    <property type="protein sequence ID" value="GGC38610.1"/>
    <property type="molecule type" value="Genomic_DNA"/>
</dbReference>